<keyword evidence="2" id="KW-1185">Reference proteome</keyword>
<sequence length="75" mass="8291">MGEKPTESCGRCAMSTVVDATEADRSDEERAARDPYARGAIEVEESSVRRVSPAAWLEGISIRLDDAARRFIYGR</sequence>
<gene>
    <name evidence="1" type="ORF">NGM29_07015</name>
</gene>
<name>A0A9E7NCS5_9EURY</name>
<evidence type="ECO:0000313" key="2">
    <source>
        <dbReference type="Proteomes" id="UP001056855"/>
    </source>
</evidence>
<evidence type="ECO:0000313" key="1">
    <source>
        <dbReference type="EMBL" id="UTF54996.1"/>
    </source>
</evidence>
<accession>A0A9E7NCS5</accession>
<proteinExistence type="predicted"/>
<organism evidence="1 2">
    <name type="scientific">Natronosalvus rutilus</name>
    <dbReference type="NCBI Taxonomy" id="2953753"/>
    <lineage>
        <taxon>Archaea</taxon>
        <taxon>Methanobacteriati</taxon>
        <taxon>Methanobacteriota</taxon>
        <taxon>Stenosarchaea group</taxon>
        <taxon>Halobacteria</taxon>
        <taxon>Halobacteriales</taxon>
        <taxon>Natrialbaceae</taxon>
        <taxon>Natronosalvus</taxon>
    </lineage>
</organism>
<dbReference type="AlphaFoldDB" id="A0A9E7NCS5"/>
<reference evidence="1" key="1">
    <citation type="submission" date="2022-06" db="EMBL/GenBank/DDBJ databases">
        <title>Diverse halophilic archaea isolated from saline environments.</title>
        <authorList>
            <person name="Cui H.-L."/>
        </authorList>
    </citation>
    <scope>NUCLEOTIDE SEQUENCE</scope>
    <source>
        <strain evidence="1">WLHS1</strain>
    </source>
</reference>
<dbReference type="RefSeq" id="WP_254159738.1">
    <property type="nucleotide sequence ID" value="NZ_CP100355.1"/>
</dbReference>
<dbReference type="GeneID" id="73289783"/>
<dbReference type="Proteomes" id="UP001056855">
    <property type="component" value="Chromosome"/>
</dbReference>
<dbReference type="EMBL" id="CP100355">
    <property type="protein sequence ID" value="UTF54996.1"/>
    <property type="molecule type" value="Genomic_DNA"/>
</dbReference>
<dbReference type="Pfam" id="PF26029">
    <property type="entry name" value="DUF8007"/>
    <property type="match status" value="1"/>
</dbReference>
<protein>
    <submittedName>
        <fullName evidence="1">Uncharacterized protein</fullName>
    </submittedName>
</protein>
<dbReference type="KEGG" id="sawl:NGM29_07015"/>
<dbReference type="InterPro" id="IPR058320">
    <property type="entry name" value="DUF8007"/>
</dbReference>